<name>A0ACD5XLI4_AVESA</name>
<evidence type="ECO:0000313" key="1">
    <source>
        <dbReference type="EnsemblPlants" id="AVESA.00010b.r2.5AG0812980.1.CDS"/>
    </source>
</evidence>
<evidence type="ECO:0000313" key="2">
    <source>
        <dbReference type="Proteomes" id="UP001732700"/>
    </source>
</evidence>
<dbReference type="EnsemblPlants" id="AVESA.00010b.r2.5AG0812980.1">
    <property type="protein sequence ID" value="AVESA.00010b.r2.5AG0812980.1.CDS"/>
    <property type="gene ID" value="AVESA.00010b.r2.5AG0812980"/>
</dbReference>
<organism evidence="1 2">
    <name type="scientific">Avena sativa</name>
    <name type="common">Oat</name>
    <dbReference type="NCBI Taxonomy" id="4498"/>
    <lineage>
        <taxon>Eukaryota</taxon>
        <taxon>Viridiplantae</taxon>
        <taxon>Streptophyta</taxon>
        <taxon>Embryophyta</taxon>
        <taxon>Tracheophyta</taxon>
        <taxon>Spermatophyta</taxon>
        <taxon>Magnoliopsida</taxon>
        <taxon>Liliopsida</taxon>
        <taxon>Poales</taxon>
        <taxon>Poaceae</taxon>
        <taxon>BOP clade</taxon>
        <taxon>Pooideae</taxon>
        <taxon>Poodae</taxon>
        <taxon>Poeae</taxon>
        <taxon>Poeae Chloroplast Group 1 (Aveneae type)</taxon>
        <taxon>Aveninae</taxon>
        <taxon>Avena</taxon>
    </lineage>
</organism>
<reference evidence="1" key="2">
    <citation type="submission" date="2025-09" db="UniProtKB">
        <authorList>
            <consortium name="EnsemblPlants"/>
        </authorList>
    </citation>
    <scope>IDENTIFICATION</scope>
</reference>
<proteinExistence type="predicted"/>
<keyword evidence="2" id="KW-1185">Reference proteome</keyword>
<sequence length="519" mass="57565">MEEPANPGGGGGAGEKGRSGRARGSTGSTREGARREQMDGLDELWLSRPSTASVMLAQMWVANPMDSERWTTSLGGVDLDPEIGEVRIHLDGVDNLERTISRDDITYMNIVAIIEEKGFSLRDSIYCRMQGVDQLVENNYHIYGLLDHFDARKVLSLFVKRGKVSKNKKSVAIPSQPTSSSIVQYEEPVPIDCNASVPIYCNAPSPIDYSEPVYVADKEGYIFTSQTGSTVIVDDECTNTYLPTQESQMLLKGKAIAIEETDSEDDCSMGSDIADGQVNIEQLEESRRKEQMELAERIEELRRKRQDPLLHYEGDTDIEDLFVTEEDTPTVFVPAPEPAKKKKKIPVKKGPTSRCHTSVAIQEAPEYIPSSDDEDNAAGFSEDDEVDLFEPLIMVPPKGRKSRAKKRPERRWEQYVRLRDFAQAVIDTNPDSRALVTTVTPAPTLENPNPGPTIHGFFFCINGAREGFLNGCRPFIGLDGCFVKLCTGAQILAATGRDANNNMYPIAFAVVPKEDKANW</sequence>
<reference evidence="1" key="1">
    <citation type="submission" date="2021-05" db="EMBL/GenBank/DDBJ databases">
        <authorList>
            <person name="Scholz U."/>
            <person name="Mascher M."/>
            <person name="Fiebig A."/>
        </authorList>
    </citation>
    <scope>NUCLEOTIDE SEQUENCE [LARGE SCALE GENOMIC DNA]</scope>
</reference>
<dbReference type="Proteomes" id="UP001732700">
    <property type="component" value="Chromosome 5A"/>
</dbReference>
<protein>
    <submittedName>
        <fullName evidence="1">Uncharacterized protein</fullName>
    </submittedName>
</protein>
<accession>A0ACD5XLI4</accession>